<comment type="caution">
    <text evidence="1">The sequence shown here is derived from an EMBL/GenBank/DDBJ whole genome shotgun (WGS) entry which is preliminary data.</text>
</comment>
<evidence type="ECO:0000313" key="1">
    <source>
        <dbReference type="EMBL" id="EFO81937.1"/>
    </source>
</evidence>
<organism evidence="1 2">
    <name type="scientific">Oscillochloris trichoides DG-6</name>
    <dbReference type="NCBI Taxonomy" id="765420"/>
    <lineage>
        <taxon>Bacteria</taxon>
        <taxon>Bacillati</taxon>
        <taxon>Chloroflexota</taxon>
        <taxon>Chloroflexia</taxon>
        <taxon>Chloroflexales</taxon>
        <taxon>Chloroflexineae</taxon>
        <taxon>Oscillochloridaceae</taxon>
        <taxon>Oscillochloris</taxon>
    </lineage>
</organism>
<dbReference type="InterPro" id="IPR011006">
    <property type="entry name" value="CheY-like_superfamily"/>
</dbReference>
<dbReference type="HOGENOM" id="CLU_2070739_0_0_0"/>
<dbReference type="AlphaFoldDB" id="E1I9T5"/>
<dbReference type="Proteomes" id="UP000054010">
    <property type="component" value="Unassembled WGS sequence"/>
</dbReference>
<protein>
    <recommendedName>
        <fullName evidence="3">Response regulator receiver protein</fullName>
    </recommendedName>
</protein>
<proteinExistence type="predicted"/>
<keyword evidence="2" id="KW-1185">Reference proteome</keyword>
<dbReference type="SUPFAM" id="SSF52172">
    <property type="entry name" value="CheY-like"/>
    <property type="match status" value="1"/>
</dbReference>
<dbReference type="EMBL" id="ADVR01000003">
    <property type="protein sequence ID" value="EFO81937.1"/>
    <property type="molecule type" value="Genomic_DNA"/>
</dbReference>
<name>E1I9T5_9CHLR</name>
<accession>E1I9T5</accession>
<evidence type="ECO:0008006" key="3">
    <source>
        <dbReference type="Google" id="ProtNLM"/>
    </source>
</evidence>
<reference evidence="1 2" key="1">
    <citation type="journal article" date="2011" name="J. Bacteriol.">
        <title>Draft genome sequence of the anoxygenic filamentous phototrophic bacterium Oscillochloris trichoides subsp. DG-6.</title>
        <authorList>
            <person name="Kuznetsov B.B."/>
            <person name="Ivanovsky R.N."/>
            <person name="Keppen O.I."/>
            <person name="Sukhacheva M.V."/>
            <person name="Bumazhkin B.K."/>
            <person name="Patutina E.O."/>
            <person name="Beletsky A.V."/>
            <person name="Mardanov A.V."/>
            <person name="Baslerov R.V."/>
            <person name="Panteleeva A.N."/>
            <person name="Kolganova T.V."/>
            <person name="Ravin N.V."/>
            <person name="Skryabin K.G."/>
        </authorList>
    </citation>
    <scope>NUCLEOTIDE SEQUENCE [LARGE SCALE GENOMIC DNA]</scope>
    <source>
        <strain evidence="1 2">DG-6</strain>
    </source>
</reference>
<sequence>MFDLQQHLRSIVGWDYDLLLTFSAKQALHYVAQRDVRLLITEATFIRHSDGSGAELARLVRDQAPETPVLLIHDEKHKPPTSPHIKYRLARHTPPDQACSLLRNILVPPDMASLSSSA</sequence>
<gene>
    <name evidence="1" type="ORF">OSCT_0086</name>
</gene>
<evidence type="ECO:0000313" key="2">
    <source>
        <dbReference type="Proteomes" id="UP000054010"/>
    </source>
</evidence>